<dbReference type="InParanoid" id="G0EEQ8"/>
<dbReference type="RefSeq" id="WP_014026557.1">
    <property type="nucleotide sequence ID" value="NC_015931.1"/>
</dbReference>
<organism evidence="1 2">
    <name type="scientific">Pyrolobus fumarii (strain DSM 11204 / 1A)</name>
    <dbReference type="NCBI Taxonomy" id="694429"/>
    <lineage>
        <taxon>Archaea</taxon>
        <taxon>Thermoproteota</taxon>
        <taxon>Thermoprotei</taxon>
        <taxon>Desulfurococcales</taxon>
        <taxon>Pyrodictiaceae</taxon>
        <taxon>Pyrolobus</taxon>
    </lineage>
</organism>
<dbReference type="HOGENOM" id="CLU_140136_0_0_2"/>
<dbReference type="InterPro" id="IPR018665">
    <property type="entry name" value="DUF2122_RecB-nuclease-rel"/>
</dbReference>
<dbReference type="OrthoDB" id="18579at2157"/>
<name>G0EEQ8_PYRF1</name>
<dbReference type="KEGG" id="pfm:Pyrfu_1012"/>
<dbReference type="Proteomes" id="UP000001037">
    <property type="component" value="Chromosome"/>
</dbReference>
<sequence length="160" mass="17215">MVATVIPVVHDVSSAQRLIDMARTVYGLGYRVLVATRVYGAAAQNGVPEAMRIALRLGRSFVTLPELRDAVELFTPNTIIVVSKDYGEPMTIDEIAGLAKDKTMIVFGGGDPGITKQDIAVGRPVYIKGVEGRLSPVAEAALILYALRSQTQEPRDTQSS</sequence>
<dbReference type="Pfam" id="PF09895">
    <property type="entry name" value="DUF2122"/>
    <property type="match status" value="1"/>
</dbReference>
<reference evidence="1 2" key="1">
    <citation type="journal article" date="2011" name="Stand. Genomic Sci.">
        <title>Complete genome sequence of the hyperthermophilic chemolithoautotroph Pyrolobus fumarii type strain (1A).</title>
        <authorList>
            <person name="Anderson I."/>
            <person name="Goker M."/>
            <person name="Nolan M."/>
            <person name="Lucas S."/>
            <person name="Hammon N."/>
            <person name="Deshpande S."/>
            <person name="Cheng J.F."/>
            <person name="Tapia R."/>
            <person name="Han C."/>
            <person name="Goodwin L."/>
            <person name="Pitluck S."/>
            <person name="Huntemann M."/>
            <person name="Liolios K."/>
            <person name="Ivanova N."/>
            <person name="Pagani I."/>
            <person name="Mavromatis K."/>
            <person name="Ovchinikova G."/>
            <person name="Pati A."/>
            <person name="Chen A."/>
            <person name="Palaniappan K."/>
            <person name="Land M."/>
            <person name="Hauser L."/>
            <person name="Brambilla E.M."/>
            <person name="Huber H."/>
            <person name="Yasawong M."/>
            <person name="Rohde M."/>
            <person name="Spring S."/>
            <person name="Abt B."/>
            <person name="Sikorski J."/>
            <person name="Wirth R."/>
            <person name="Detter J.C."/>
            <person name="Woyke T."/>
            <person name="Bristow J."/>
            <person name="Eisen J.A."/>
            <person name="Markowitz V."/>
            <person name="Hugenholtz P."/>
            <person name="Kyrpides N.C."/>
            <person name="Klenk H.P."/>
            <person name="Lapidus A."/>
        </authorList>
    </citation>
    <scope>NUCLEOTIDE SEQUENCE [LARGE SCALE GENOMIC DNA]</scope>
    <source>
        <strain evidence="2">DSM 11204 / 1A</strain>
    </source>
</reference>
<dbReference type="STRING" id="694429.Pyrfu_1012"/>
<proteinExistence type="predicted"/>
<dbReference type="eggNOG" id="arCOG01019">
    <property type="taxonomic scope" value="Archaea"/>
</dbReference>
<protein>
    <recommendedName>
        <fullName evidence="3">RecB-family nuclease-like protein</fullName>
    </recommendedName>
</protein>
<gene>
    <name evidence="1" type="ordered locus">Pyrfu_1012</name>
</gene>
<evidence type="ECO:0008006" key="3">
    <source>
        <dbReference type="Google" id="ProtNLM"/>
    </source>
</evidence>
<evidence type="ECO:0000313" key="1">
    <source>
        <dbReference type="EMBL" id="AEM38880.1"/>
    </source>
</evidence>
<evidence type="ECO:0000313" key="2">
    <source>
        <dbReference type="Proteomes" id="UP000001037"/>
    </source>
</evidence>
<keyword evidence="2" id="KW-1185">Reference proteome</keyword>
<dbReference type="EMBL" id="CP002838">
    <property type="protein sequence ID" value="AEM38880.1"/>
    <property type="molecule type" value="Genomic_DNA"/>
</dbReference>
<accession>G0EEQ8</accession>
<dbReference type="GeneID" id="11139488"/>
<dbReference type="AlphaFoldDB" id="G0EEQ8"/>